<reference evidence="5 6" key="1">
    <citation type="submission" date="2017-11" db="EMBL/GenBank/DDBJ databases">
        <title>Genomic Encyclopedia of Archaeal and Bacterial Type Strains, Phase II (KMG-II): From Individual Species to Whole Genera.</title>
        <authorList>
            <person name="Goeker M."/>
        </authorList>
    </citation>
    <scope>NUCLEOTIDE SEQUENCE [LARGE SCALE GENOMIC DNA]</scope>
    <source>
        <strain evidence="5 6">DSM 27763</strain>
    </source>
</reference>
<evidence type="ECO:0000256" key="2">
    <source>
        <dbReference type="ARBA" id="ARBA00023125"/>
    </source>
</evidence>
<dbReference type="Pfam" id="PF13191">
    <property type="entry name" value="AAA_16"/>
    <property type="match status" value="1"/>
</dbReference>
<dbReference type="PANTHER" id="PTHR44688:SF16">
    <property type="entry name" value="DNA-BINDING TRANSCRIPTIONAL ACTIVATOR DEVR_DOSR"/>
    <property type="match status" value="1"/>
</dbReference>
<dbReference type="InterPro" id="IPR036388">
    <property type="entry name" value="WH-like_DNA-bd_sf"/>
</dbReference>
<keyword evidence="3" id="KW-0804">Transcription</keyword>
<name>A0A0B2BRD0_9ACTN</name>
<dbReference type="AlphaFoldDB" id="A0A0B2BRD0"/>
<dbReference type="RefSeq" id="WP_039339433.1">
    <property type="nucleotide sequence ID" value="NZ_PGEZ01000004.1"/>
</dbReference>
<sequence length="922" mass="97187">MNALVGRVAERERLAAVAASAAEGFGEVLVVRGDPGVGKTALLDDLADGVDGLQVVRLLGVETEAGLAFAGLQRLLLRYRALGSAMPEIQRAALRVALGLEAGPPPDRHLVGLATLTLLAEAGHDRPIVCVVDDVQWLDQESLDALTFVARRIHADRVSMVLAARTSIAVAALAGLPELRLEGLEHAAAHELLSRSVAGDLDPVIAGRIVEATRGVPLAILDLGDELGGDQLSGGATLPDPLPLGGRLESHYLERVGELGTGSRTWLLLAAAEPSGDLARVSAAASALGIDPSDVRAAEETGLVRTRGRVRFRHPLVRSAVYGAADTEDRRRVHDALAAVTTDPVDEDSRAWHLGASRVEPDEHVAGVLARAADRARDRGGYSARVSFLVRAVELTPAGPARIDRTLAAAEAAAIGGAPVQASRLLASLEETELDPVGLGRSLMVRAAVHVYSGLADASADVPAMYLRAARAFEASDPVRAREALVRCASNLGGAEWMMRGCSVEEAATTIREIVGEEPRDVAGTALAALASFALDPYEVAAPQMRAAVDAIASDRVSPTELLELGMLGMVLATGLLDDDARTTILTRSAEVARAAGALYPLDVFLWVRSLTEADIGQLESAGRLLAEVGQVRDAIGLTPDQQEMFKNVEYLAWCGRGPDLEAQIERSGQAAVALGLGGAETMARAASALLASCAGDYETSYRLSAGIVEQNHLQVAQRALVNLVEAAVFTGRDEEARRALVRLESIAAASPTTWARGLAAVGRALVATDDETEVAFREAVQILEPTRNLAALGRARLLYGEWLLRRRRRADARFQLRGALGVFERMGAVRFAERARRELLASGGTEGPGDAAGPTRTSDLTAREATVAAMAAAGSTNAEIAAALLLSPHTVDFHLRKVFRKLGVTSRRELAGTLDAAERIS</sequence>
<keyword evidence="2" id="KW-0238">DNA-binding</keyword>
<organism evidence="5 6">
    <name type="scientific">Mumia flava</name>
    <dbReference type="NCBI Taxonomy" id="1348852"/>
    <lineage>
        <taxon>Bacteria</taxon>
        <taxon>Bacillati</taxon>
        <taxon>Actinomycetota</taxon>
        <taxon>Actinomycetes</taxon>
        <taxon>Propionibacteriales</taxon>
        <taxon>Nocardioidaceae</taxon>
        <taxon>Mumia</taxon>
    </lineage>
</organism>
<dbReference type="CDD" id="cd06170">
    <property type="entry name" value="LuxR_C_like"/>
    <property type="match status" value="1"/>
</dbReference>
<dbReference type="InterPro" id="IPR016032">
    <property type="entry name" value="Sig_transdc_resp-reg_C-effctor"/>
</dbReference>
<dbReference type="SMART" id="SM00421">
    <property type="entry name" value="HTH_LUXR"/>
    <property type="match status" value="1"/>
</dbReference>
<dbReference type="SUPFAM" id="SSF52540">
    <property type="entry name" value="P-loop containing nucleoside triphosphate hydrolases"/>
    <property type="match status" value="1"/>
</dbReference>
<feature type="domain" description="HTH luxR-type" evidence="4">
    <location>
        <begin position="854"/>
        <end position="922"/>
    </location>
</feature>
<comment type="caution">
    <text evidence="5">The sequence shown here is derived from an EMBL/GenBank/DDBJ whole genome shotgun (WGS) entry which is preliminary data.</text>
</comment>
<evidence type="ECO:0000259" key="4">
    <source>
        <dbReference type="PROSITE" id="PS50043"/>
    </source>
</evidence>
<dbReference type="PANTHER" id="PTHR44688">
    <property type="entry name" value="DNA-BINDING TRANSCRIPTIONAL ACTIVATOR DEVR_DOSR"/>
    <property type="match status" value="1"/>
</dbReference>
<dbReference type="Proteomes" id="UP000230842">
    <property type="component" value="Unassembled WGS sequence"/>
</dbReference>
<dbReference type="Gene3D" id="1.10.10.10">
    <property type="entry name" value="Winged helix-like DNA-binding domain superfamily/Winged helix DNA-binding domain"/>
    <property type="match status" value="1"/>
</dbReference>
<accession>A0A0B2BRD0</accession>
<protein>
    <submittedName>
        <fullName evidence="5">AAA ATPase-like protein</fullName>
    </submittedName>
</protein>
<evidence type="ECO:0000313" key="6">
    <source>
        <dbReference type="Proteomes" id="UP000230842"/>
    </source>
</evidence>
<dbReference type="PRINTS" id="PR00038">
    <property type="entry name" value="HTHLUXR"/>
</dbReference>
<dbReference type="GO" id="GO:0003677">
    <property type="term" value="F:DNA binding"/>
    <property type="evidence" value="ECO:0007669"/>
    <property type="project" value="UniProtKB-KW"/>
</dbReference>
<dbReference type="OrthoDB" id="3202170at2"/>
<keyword evidence="6" id="KW-1185">Reference proteome</keyword>
<evidence type="ECO:0000313" key="5">
    <source>
        <dbReference type="EMBL" id="PJJ48196.1"/>
    </source>
</evidence>
<gene>
    <name evidence="5" type="ORF">CLV56_4072</name>
</gene>
<dbReference type="InterPro" id="IPR027417">
    <property type="entry name" value="P-loop_NTPase"/>
</dbReference>
<evidence type="ECO:0000256" key="3">
    <source>
        <dbReference type="ARBA" id="ARBA00023163"/>
    </source>
</evidence>
<evidence type="ECO:0000256" key="1">
    <source>
        <dbReference type="ARBA" id="ARBA00023015"/>
    </source>
</evidence>
<dbReference type="GO" id="GO:0006355">
    <property type="term" value="P:regulation of DNA-templated transcription"/>
    <property type="evidence" value="ECO:0007669"/>
    <property type="project" value="InterPro"/>
</dbReference>
<keyword evidence="1" id="KW-0805">Transcription regulation</keyword>
<dbReference type="Pfam" id="PF00196">
    <property type="entry name" value="GerE"/>
    <property type="match status" value="1"/>
</dbReference>
<dbReference type="InterPro" id="IPR041664">
    <property type="entry name" value="AAA_16"/>
</dbReference>
<dbReference type="EMBL" id="PGEZ01000004">
    <property type="protein sequence ID" value="PJJ48196.1"/>
    <property type="molecule type" value="Genomic_DNA"/>
</dbReference>
<dbReference type="SUPFAM" id="SSF46894">
    <property type="entry name" value="C-terminal effector domain of the bipartite response regulators"/>
    <property type="match status" value="1"/>
</dbReference>
<proteinExistence type="predicted"/>
<dbReference type="InterPro" id="IPR000792">
    <property type="entry name" value="Tscrpt_reg_LuxR_C"/>
</dbReference>
<dbReference type="PROSITE" id="PS50043">
    <property type="entry name" value="HTH_LUXR_2"/>
    <property type="match status" value="1"/>
</dbReference>